<evidence type="ECO:0008006" key="3">
    <source>
        <dbReference type="Google" id="ProtNLM"/>
    </source>
</evidence>
<organism evidence="1 2">
    <name type="scientific">Xenotaenia resolanae</name>
    <dbReference type="NCBI Taxonomy" id="208358"/>
    <lineage>
        <taxon>Eukaryota</taxon>
        <taxon>Metazoa</taxon>
        <taxon>Chordata</taxon>
        <taxon>Craniata</taxon>
        <taxon>Vertebrata</taxon>
        <taxon>Euteleostomi</taxon>
        <taxon>Actinopterygii</taxon>
        <taxon>Neopterygii</taxon>
        <taxon>Teleostei</taxon>
        <taxon>Neoteleostei</taxon>
        <taxon>Acanthomorphata</taxon>
        <taxon>Ovalentaria</taxon>
        <taxon>Atherinomorphae</taxon>
        <taxon>Cyprinodontiformes</taxon>
        <taxon>Goodeidae</taxon>
        <taxon>Xenotaenia</taxon>
    </lineage>
</organism>
<sequence>MGSIPCIWALLLQRSSWDQTASAGQSSELELSFECRGQPEASVSVCQMNVRLHSRNMLQLPFRMLWYLHQTAGGAVCVSDSDFMLQFQMVLRAAVLAPCKTKLLCSEVQN</sequence>
<name>A0ABV0X4X0_9TELE</name>
<evidence type="ECO:0000313" key="1">
    <source>
        <dbReference type="EMBL" id="MEQ2276956.1"/>
    </source>
</evidence>
<proteinExistence type="predicted"/>
<accession>A0ABV0X4X0</accession>
<protein>
    <recommendedName>
        <fullName evidence="3">Secreted protein</fullName>
    </recommendedName>
</protein>
<keyword evidence="2" id="KW-1185">Reference proteome</keyword>
<comment type="caution">
    <text evidence="1">The sequence shown here is derived from an EMBL/GenBank/DDBJ whole genome shotgun (WGS) entry which is preliminary data.</text>
</comment>
<gene>
    <name evidence="1" type="ORF">XENORESO_015765</name>
</gene>
<dbReference type="EMBL" id="JAHRIM010090594">
    <property type="protein sequence ID" value="MEQ2276956.1"/>
    <property type="molecule type" value="Genomic_DNA"/>
</dbReference>
<dbReference type="Proteomes" id="UP001444071">
    <property type="component" value="Unassembled WGS sequence"/>
</dbReference>
<evidence type="ECO:0000313" key="2">
    <source>
        <dbReference type="Proteomes" id="UP001444071"/>
    </source>
</evidence>
<reference evidence="1 2" key="1">
    <citation type="submission" date="2021-06" db="EMBL/GenBank/DDBJ databases">
        <authorList>
            <person name="Palmer J.M."/>
        </authorList>
    </citation>
    <scope>NUCLEOTIDE SEQUENCE [LARGE SCALE GENOMIC DNA]</scope>
    <source>
        <strain evidence="1 2">XR_2019</strain>
        <tissue evidence="1">Muscle</tissue>
    </source>
</reference>